<keyword evidence="1" id="KW-0472">Membrane</keyword>
<gene>
    <name evidence="2" type="ORF">KHC33_05355</name>
</gene>
<evidence type="ECO:0000313" key="2">
    <source>
        <dbReference type="EMBL" id="QVV89928.1"/>
    </source>
</evidence>
<keyword evidence="3" id="KW-1185">Reference proteome</keyword>
<feature type="transmembrane region" description="Helical" evidence="1">
    <location>
        <begin position="69"/>
        <end position="87"/>
    </location>
</feature>
<dbReference type="RefSeq" id="WP_214420708.1">
    <property type="nucleotide sequence ID" value="NZ_CP075546.1"/>
</dbReference>
<dbReference type="KEGG" id="mrtj:KHC33_05355"/>
<sequence>MRTRIMIRTFHHPFRLRIRIMNIDDIFPIRNLTVLQKVLCVLSLVLPWAGIGFSYILHSMAIMENEGSFIWGCVLGSFVLAGLALLFEKKDIVSIMTPIYALIIFFSMEIPWTILLQVLYSCTLTILLWRLLTRYGPSNTMQHP</sequence>
<feature type="transmembrane region" description="Helical" evidence="1">
    <location>
        <begin position="38"/>
        <end position="57"/>
    </location>
</feature>
<dbReference type="Proteomes" id="UP000680656">
    <property type="component" value="Chromosome"/>
</dbReference>
<evidence type="ECO:0000313" key="3">
    <source>
        <dbReference type="Proteomes" id="UP000680656"/>
    </source>
</evidence>
<name>A0A8E7B3L3_9EURY</name>
<dbReference type="EMBL" id="CP075546">
    <property type="protein sequence ID" value="QVV89928.1"/>
    <property type="molecule type" value="Genomic_DNA"/>
</dbReference>
<dbReference type="AlphaFoldDB" id="A0A8E7B3L3"/>
<dbReference type="GeneID" id="65096589"/>
<reference evidence="2 3" key="1">
    <citation type="submission" date="2021-05" db="EMBL/GenBank/DDBJ databases">
        <title>A novel Methanospirillum isolate from a pyrite-forming mixed culture.</title>
        <authorList>
            <person name="Bunk B."/>
            <person name="Sproer C."/>
            <person name="Spring S."/>
            <person name="Pester M."/>
        </authorList>
    </citation>
    <scope>NUCLEOTIDE SEQUENCE [LARGE SCALE GENOMIC DNA]</scope>
    <source>
        <strain evidence="2 3">J.3.6.1-F.2.7.3</strain>
    </source>
</reference>
<evidence type="ECO:0000256" key="1">
    <source>
        <dbReference type="SAM" id="Phobius"/>
    </source>
</evidence>
<keyword evidence="1" id="KW-1133">Transmembrane helix</keyword>
<proteinExistence type="predicted"/>
<keyword evidence="1" id="KW-0812">Transmembrane</keyword>
<protein>
    <submittedName>
        <fullName evidence="2">Uncharacterized protein</fullName>
    </submittedName>
</protein>
<organism evidence="2 3">
    <name type="scientific">Methanospirillum purgamenti</name>
    <dbReference type="NCBI Taxonomy" id="2834276"/>
    <lineage>
        <taxon>Archaea</taxon>
        <taxon>Methanobacteriati</taxon>
        <taxon>Methanobacteriota</taxon>
        <taxon>Stenosarchaea group</taxon>
        <taxon>Methanomicrobia</taxon>
        <taxon>Methanomicrobiales</taxon>
        <taxon>Methanospirillaceae</taxon>
        <taxon>Methanospirillum</taxon>
    </lineage>
</organism>
<accession>A0A8E7B3L3</accession>